<dbReference type="HOGENOM" id="CLU_2191587_0_0_6"/>
<keyword evidence="2" id="KW-1185">Reference proteome</keyword>
<name>C1DM01_AZOVD</name>
<dbReference type="KEGG" id="avn:Avin_29190"/>
<accession>C1DM01</accession>
<proteinExistence type="predicted"/>
<reference evidence="1 2" key="1">
    <citation type="journal article" date="2009" name="J. Bacteriol.">
        <title>Genome sequence of Azotobacter vinelandii, an obligate aerobe specialized to support diverse anaerobic metabolic processes.</title>
        <authorList>
            <person name="Setubal J.C."/>
            <person name="dos Santos P."/>
            <person name="Goldman B.S."/>
            <person name="Ertesvag H."/>
            <person name="Espin G."/>
            <person name="Rubio L.M."/>
            <person name="Valla S."/>
            <person name="Almeida N.F."/>
            <person name="Balasubramanian D."/>
            <person name="Cromes L."/>
            <person name="Curatti L."/>
            <person name="Du Z."/>
            <person name="Godsy E."/>
            <person name="Goodner B."/>
            <person name="Hellner-Burris K."/>
            <person name="Hernandez J.A."/>
            <person name="Houmiel K."/>
            <person name="Imperial J."/>
            <person name="Kennedy C."/>
            <person name="Larson T.J."/>
            <person name="Latreille P."/>
            <person name="Ligon L.S."/>
            <person name="Lu J."/>
            <person name="Maerk M."/>
            <person name="Miller N.M."/>
            <person name="Norton S."/>
            <person name="O'Carroll I.P."/>
            <person name="Paulsen I."/>
            <person name="Raulfs E.C."/>
            <person name="Roemer R."/>
            <person name="Rosser J."/>
            <person name="Segura D."/>
            <person name="Slater S."/>
            <person name="Stricklin S.L."/>
            <person name="Studholme D.J."/>
            <person name="Sun J."/>
            <person name="Viana C.J."/>
            <person name="Wallin E."/>
            <person name="Wang B."/>
            <person name="Wheeler C."/>
            <person name="Zhu H."/>
            <person name="Dean D.R."/>
            <person name="Dixon R."/>
            <person name="Wood D."/>
        </authorList>
    </citation>
    <scope>NUCLEOTIDE SEQUENCE [LARGE SCALE GENOMIC DNA]</scope>
    <source>
        <strain evidence="2">DJ / ATCC BAA-1303</strain>
    </source>
</reference>
<organism evidence="1 2">
    <name type="scientific">Azotobacter vinelandii (strain DJ / ATCC BAA-1303)</name>
    <dbReference type="NCBI Taxonomy" id="322710"/>
    <lineage>
        <taxon>Bacteria</taxon>
        <taxon>Pseudomonadati</taxon>
        <taxon>Pseudomonadota</taxon>
        <taxon>Gammaproteobacteria</taxon>
        <taxon>Pseudomonadales</taxon>
        <taxon>Pseudomonadaceae</taxon>
        <taxon>Azotobacter</taxon>
    </lineage>
</organism>
<gene>
    <name evidence="1" type="ordered locus">Avin_29190</name>
</gene>
<dbReference type="Proteomes" id="UP000002424">
    <property type="component" value="Chromosome"/>
</dbReference>
<dbReference type="Gene3D" id="3.30.930.10">
    <property type="entry name" value="Bira Bifunctional Protein, Domain 2"/>
    <property type="match status" value="1"/>
</dbReference>
<dbReference type="eggNOG" id="COG0441">
    <property type="taxonomic scope" value="Bacteria"/>
</dbReference>
<dbReference type="EMBL" id="CP001157">
    <property type="protein sequence ID" value="ACO79088.1"/>
    <property type="molecule type" value="Genomic_DNA"/>
</dbReference>
<evidence type="ECO:0000313" key="1">
    <source>
        <dbReference type="EMBL" id="ACO79088.1"/>
    </source>
</evidence>
<evidence type="ECO:0000313" key="2">
    <source>
        <dbReference type="Proteomes" id="UP000002424"/>
    </source>
</evidence>
<dbReference type="STRING" id="322710.Avin_29190"/>
<sequence length="108" mass="12052">MQICAIALRFIPYDLDVIEQRMRELTDKGCEFIETIRRRGEDYRLRPSDGMRRCPPILHRVLFGSLERCIGILIEHGGGAFSLALPQAVALNIGEARTPGLAGEAILC</sequence>
<dbReference type="InterPro" id="IPR045864">
    <property type="entry name" value="aa-tRNA-synth_II/BPL/LPL"/>
</dbReference>
<dbReference type="AlphaFoldDB" id="C1DM01"/>
<dbReference type="EnsemblBacteria" id="ACO79088">
    <property type="protein sequence ID" value="ACO79088"/>
    <property type="gene ID" value="Avin_29190"/>
</dbReference>
<protein>
    <submittedName>
        <fullName evidence="1">Uncharacterized protein</fullName>
    </submittedName>
</protein>